<dbReference type="FunFam" id="1.10.287.70:FF:000037">
    <property type="entry name" value="Glutamate receptor"/>
    <property type="match status" value="1"/>
</dbReference>
<keyword evidence="10" id="KW-0675">Receptor</keyword>
<dbReference type="Gene3D" id="3.40.50.2300">
    <property type="match status" value="5"/>
</dbReference>
<keyword evidence="11" id="KW-0325">Glycoprotein</keyword>
<evidence type="ECO:0000256" key="15">
    <source>
        <dbReference type="SAM" id="Phobius"/>
    </source>
</evidence>
<comment type="subcellular location">
    <subcellularLocation>
        <location evidence="1">Membrane</location>
        <topology evidence="1">Multi-pass membrane protein</topology>
    </subcellularLocation>
</comment>
<keyword evidence="9 15" id="KW-0472">Membrane</keyword>
<dbReference type="InterPro" id="IPR044440">
    <property type="entry name" value="GABAb_receptor_plant_PBP1"/>
</dbReference>
<dbReference type="InterPro" id="IPR001320">
    <property type="entry name" value="Iontro_rcpt_C"/>
</dbReference>
<dbReference type="InterPro" id="IPR028082">
    <property type="entry name" value="Peripla_BP_I"/>
</dbReference>
<feature type="transmembrane region" description="Helical" evidence="15">
    <location>
        <begin position="615"/>
        <end position="638"/>
    </location>
</feature>
<name>A0A7J6FYJ7_CANSA</name>
<feature type="signal peptide" evidence="16">
    <location>
        <begin position="1"/>
        <end position="22"/>
    </location>
</feature>
<dbReference type="GO" id="GO:0016020">
    <property type="term" value="C:membrane"/>
    <property type="evidence" value="ECO:0007669"/>
    <property type="project" value="UniProtKB-SubCell"/>
</dbReference>
<evidence type="ECO:0000256" key="16">
    <source>
        <dbReference type="SAM" id="SignalP"/>
    </source>
</evidence>
<keyword evidence="12" id="KW-1071">Ligand-gated ion channel</keyword>
<evidence type="ECO:0000256" key="7">
    <source>
        <dbReference type="ARBA" id="ARBA00022989"/>
    </source>
</evidence>
<dbReference type="FunFam" id="3.40.190.10:FF:000103">
    <property type="entry name" value="Glutamate receptor"/>
    <property type="match status" value="1"/>
</dbReference>
<evidence type="ECO:0000256" key="9">
    <source>
        <dbReference type="ARBA" id="ARBA00023136"/>
    </source>
</evidence>
<evidence type="ECO:0000256" key="8">
    <source>
        <dbReference type="ARBA" id="ARBA00023065"/>
    </source>
</evidence>
<dbReference type="InterPro" id="IPR001828">
    <property type="entry name" value="ANF_lig-bd_rcpt"/>
</dbReference>
<organism evidence="18 19">
    <name type="scientific">Cannabis sativa</name>
    <name type="common">Hemp</name>
    <name type="synonym">Marijuana</name>
    <dbReference type="NCBI Taxonomy" id="3483"/>
    <lineage>
        <taxon>Eukaryota</taxon>
        <taxon>Viridiplantae</taxon>
        <taxon>Streptophyta</taxon>
        <taxon>Embryophyta</taxon>
        <taxon>Tracheophyta</taxon>
        <taxon>Spermatophyta</taxon>
        <taxon>Magnoliopsida</taxon>
        <taxon>eudicotyledons</taxon>
        <taxon>Gunneridae</taxon>
        <taxon>Pentapetalae</taxon>
        <taxon>rosids</taxon>
        <taxon>fabids</taxon>
        <taxon>Rosales</taxon>
        <taxon>Cannabaceae</taxon>
        <taxon>Cannabis</taxon>
    </lineage>
</organism>
<evidence type="ECO:0000256" key="6">
    <source>
        <dbReference type="ARBA" id="ARBA00022729"/>
    </source>
</evidence>
<feature type="transmembrane region" description="Helical" evidence="15">
    <location>
        <begin position="1520"/>
        <end position="1544"/>
    </location>
</feature>
<dbReference type="Pfam" id="PF01094">
    <property type="entry name" value="ANF_receptor"/>
    <property type="match status" value="2"/>
</dbReference>
<comment type="subunit">
    <text evidence="3">May form heteromers.</text>
</comment>
<keyword evidence="8" id="KW-0406">Ion transport</keyword>
<dbReference type="Gene3D" id="1.10.287.70">
    <property type="match status" value="1"/>
</dbReference>
<evidence type="ECO:0000256" key="1">
    <source>
        <dbReference type="ARBA" id="ARBA00004141"/>
    </source>
</evidence>
<evidence type="ECO:0000256" key="4">
    <source>
        <dbReference type="ARBA" id="ARBA00022448"/>
    </source>
</evidence>
<dbReference type="SUPFAM" id="SSF53822">
    <property type="entry name" value="Periplasmic binding protein-like I"/>
    <property type="match status" value="2"/>
</dbReference>
<protein>
    <recommendedName>
        <fullName evidence="17">Ionotropic glutamate receptor C-terminal domain-containing protein</fullName>
    </recommendedName>
</protein>
<comment type="similarity">
    <text evidence="2">Belongs to the glutamate-gated ion channel (TC 1.A.10.1) family.</text>
</comment>
<keyword evidence="5 15" id="KW-0812">Transmembrane</keyword>
<feature type="transmembrane region" description="Helical" evidence="15">
    <location>
        <begin position="1362"/>
        <end position="1381"/>
    </location>
</feature>
<evidence type="ECO:0000256" key="11">
    <source>
        <dbReference type="ARBA" id="ARBA00023180"/>
    </source>
</evidence>
<dbReference type="Gene3D" id="3.40.190.10">
    <property type="entry name" value="Periplasmic binding protein-like II"/>
    <property type="match status" value="2"/>
</dbReference>
<dbReference type="FunFam" id="3.40.50.2300:FF:000081">
    <property type="entry name" value="Glutamate receptor"/>
    <property type="match status" value="1"/>
</dbReference>
<dbReference type="SMART" id="SM00079">
    <property type="entry name" value="PBPe"/>
    <property type="match status" value="1"/>
</dbReference>
<evidence type="ECO:0000313" key="18">
    <source>
        <dbReference type="EMBL" id="KAF4375824.1"/>
    </source>
</evidence>
<dbReference type="GO" id="GO:0015276">
    <property type="term" value="F:ligand-gated monoatomic ion channel activity"/>
    <property type="evidence" value="ECO:0007669"/>
    <property type="project" value="InterPro"/>
</dbReference>
<keyword evidence="13" id="KW-0407">Ion channel</keyword>
<dbReference type="CDD" id="cd13686">
    <property type="entry name" value="GluR_Plant"/>
    <property type="match status" value="1"/>
</dbReference>
<feature type="chain" id="PRO_5029603339" description="Ionotropic glutamate receptor C-terminal domain-containing protein" evidence="16">
    <location>
        <begin position="23"/>
        <end position="1658"/>
    </location>
</feature>
<feature type="transmembrane region" description="Helical" evidence="15">
    <location>
        <begin position="711"/>
        <end position="730"/>
    </location>
</feature>
<dbReference type="InterPro" id="IPR015683">
    <property type="entry name" value="Ionotropic_Glu_rcpt"/>
</dbReference>
<dbReference type="PANTHER" id="PTHR34836:SF1">
    <property type="entry name" value="OS09G0428600 PROTEIN"/>
    <property type="match status" value="1"/>
</dbReference>
<dbReference type="Pfam" id="PF10613">
    <property type="entry name" value="Lig_chan-Glu_bd"/>
    <property type="match status" value="1"/>
</dbReference>
<reference evidence="18 19" key="1">
    <citation type="journal article" date="2020" name="bioRxiv">
        <title>Sequence and annotation of 42 cannabis genomes reveals extensive copy number variation in cannabinoid synthesis and pathogen resistance genes.</title>
        <authorList>
            <person name="Mckernan K.J."/>
            <person name="Helbert Y."/>
            <person name="Kane L.T."/>
            <person name="Ebling H."/>
            <person name="Zhang L."/>
            <person name="Liu B."/>
            <person name="Eaton Z."/>
            <person name="Mclaughlin S."/>
            <person name="Kingan S."/>
            <person name="Baybayan P."/>
            <person name="Concepcion G."/>
            <person name="Jordan M."/>
            <person name="Riva A."/>
            <person name="Barbazuk W."/>
            <person name="Harkins T."/>
        </authorList>
    </citation>
    <scope>NUCLEOTIDE SEQUENCE [LARGE SCALE GENOMIC DNA]</scope>
    <source>
        <strain evidence="19">cv. Jamaican Lion 4</strain>
        <tissue evidence="18">Leaf</tissue>
    </source>
</reference>
<comment type="caution">
    <text evidence="18">The sequence shown here is derived from an EMBL/GenBank/DDBJ whole genome shotgun (WGS) entry which is preliminary data.</text>
</comment>
<feature type="domain" description="Ionotropic glutamate receptor C-terminal" evidence="17">
    <location>
        <begin position="1177"/>
        <end position="1499"/>
    </location>
</feature>
<evidence type="ECO:0000256" key="12">
    <source>
        <dbReference type="ARBA" id="ARBA00023286"/>
    </source>
</evidence>
<evidence type="ECO:0000313" key="19">
    <source>
        <dbReference type="Proteomes" id="UP000525078"/>
    </source>
</evidence>
<dbReference type="EMBL" id="JAATIP010000089">
    <property type="protein sequence ID" value="KAF4375824.1"/>
    <property type="molecule type" value="Genomic_DNA"/>
</dbReference>
<dbReference type="Proteomes" id="UP000525078">
    <property type="component" value="Unassembled WGS sequence"/>
</dbReference>
<evidence type="ECO:0000259" key="17">
    <source>
        <dbReference type="SMART" id="SM00079"/>
    </source>
</evidence>
<evidence type="ECO:0000256" key="13">
    <source>
        <dbReference type="ARBA" id="ARBA00023303"/>
    </source>
</evidence>
<evidence type="ECO:0000256" key="5">
    <source>
        <dbReference type="ARBA" id="ARBA00022692"/>
    </source>
</evidence>
<dbReference type="FunFam" id="3.40.50.2300:FF:000310">
    <property type="entry name" value="Glutamate receptor"/>
    <property type="match status" value="1"/>
</dbReference>
<dbReference type="SUPFAM" id="SSF53850">
    <property type="entry name" value="Periplasmic binding protein-like II"/>
    <property type="match status" value="2"/>
</dbReference>
<comment type="function">
    <text evidence="14">Glutamate-gated receptor that probably acts as a non-selective cation channel. May be involved in light-signal transduction and calcium homeostasis via the regulation of calcium influx into cells.</text>
</comment>
<evidence type="ECO:0000256" key="10">
    <source>
        <dbReference type="ARBA" id="ARBA00023170"/>
    </source>
</evidence>
<evidence type="ECO:0000256" key="14">
    <source>
        <dbReference type="ARBA" id="ARBA00049638"/>
    </source>
</evidence>
<keyword evidence="7 15" id="KW-1133">Transmembrane helix</keyword>
<keyword evidence="4" id="KW-0813">Transport</keyword>
<evidence type="ECO:0000256" key="3">
    <source>
        <dbReference type="ARBA" id="ARBA00011095"/>
    </source>
</evidence>
<dbReference type="Pfam" id="PF00060">
    <property type="entry name" value="Lig_chan"/>
    <property type="match status" value="1"/>
</dbReference>
<gene>
    <name evidence="18" type="ORF">F8388_014546</name>
</gene>
<keyword evidence="6 16" id="KW-0732">Signal</keyword>
<dbReference type="CDD" id="cd19990">
    <property type="entry name" value="PBP1_GABAb_receptor_plant"/>
    <property type="match status" value="2"/>
</dbReference>
<dbReference type="PANTHER" id="PTHR34836">
    <property type="entry name" value="OS06G0188250 PROTEIN"/>
    <property type="match status" value="1"/>
</dbReference>
<evidence type="ECO:0000256" key="2">
    <source>
        <dbReference type="ARBA" id="ARBA00008685"/>
    </source>
</evidence>
<feature type="transmembrane region" description="Helical" evidence="15">
    <location>
        <begin position="1303"/>
        <end position="1323"/>
    </location>
</feature>
<dbReference type="InterPro" id="IPR019594">
    <property type="entry name" value="Glu/Gly-bd"/>
</dbReference>
<dbReference type="FunFam" id="3.40.50.2300:FF:000169">
    <property type="entry name" value="Glutamate receptor"/>
    <property type="match status" value="1"/>
</dbReference>
<sequence length="1658" mass="184517">MMRFLLLVIVTWILMMMIPCMAQNDTTSVKVGVVLDMETQMGKIWLSCIELGLSDFYNSHPHFKTRLILNIRDSKEDVVTAASQGQKAQVPIISFSATSPSLIPSQNSYFFQTAISDSSQVKAINSIVKLFGWRKVVPIYTANEYGEGIIPYLVDALGEIDVRVPYRSVIPPLATDDQIKFELYKLNTMQTRVFVVHMSYDLGLKLFSIAKKIGMLERGYVWIITQDFTNLLGSSLEYSSNIFSSMEGVLGIKTFVPQSKELDNLKIRWKAKFYKDNNLNNFFDATKLNVMGYWAYDSVRALALAVEKIGSSIVNNDAKLNNVTNGGSTDLDSFDVSKIGPKLLETLSGTRFEGIAGNFSLDNGQLETLTFQIVNIVNGGGEREIGFWIQKLGLVRTLLNSSESNLGPIIWPGESTLPPKGWDFATNGKRLRIGIPVKSGFNEFVKVVNYDSSTNISDATGFTIDVFKAVVKVLPYALLYDFFPYVKDDGESAGTYDDLVYQVYLGSGQRVGYLGNSFVYGLLRQTGFPASQIVAFDSAEECDQFLTMGNAKGGVAAVVFPKGSPLVGDVSSAILNVTEGDEMNKIERKWFKNEQNTCSNSDPKTSSNNLSLSNFWGLFLIAGVSSLFALIIFAIMFLHKHKQVLLDSNVSLGKKIEVIFENFDQKDLSSHTFRKNNNQPNNGYDTDVVEIITSTNNTNCPPSPSTTNYTIPNSPASMIIVFVFVLFWILCYCPNKLLAQKSSKIEVKVGVIQNLGTDFGKFSLSCINMALKDFYNSNPSYKTRLILHTRDSKSDVVEAAASALDLIKNVKVQAILGPETSMQAHFIIELGNKAQVPIITFSAKSPSLTSLRSPYFFRIAANDSSQVEAIAAIVKAFGWRQVVPIYVDNEYGEGIIPYLTDALQNVDAQVPYRTVIPPTATDDHISGELYKLMTMQTRVFVLHMLPDLGHRIFAIAEKIGMMGNDYVWIVTDGIADFLGSANSTVLDSMQGVLGFKTHVPKSKELQNFTARWKPQFQRENPTIVNPPLVTFGLWAYDAVFGLAESVEEIGKASNFSFESVNSVNSSTDLGSFGVSRTGFNLSQALSKMRFKGLSGEFKLVNGQLQTSTFEIINVNGNGERKIGFWTVENGLERVLGFGDNKGKSKHSGLNTSLGPIIWPGDSTTAPKGWQIPVNGKKLRIGVPVKEGYKEFVNVSFPFSNDTVSGYSIDVFKAVLEAMPYSVSFEFIPFADAFGNAAGTYNDFVYQVFDGKMDAAVGDITIRANRSLYVDFTLPYTESGVYMIVPIKDDRSDNAWAFLKPLTWDLWVTSGCFFIFVGFVVWVLEHRINEDFRGPPYHQIGTSFWYSFSTMVFAHKEKVVSNLGRFVVIIWCFVVLILTQSYTASLTSLLTVQKLQPTINDVNQLLKNKEKVAFQKGSFIEGILKQMGFEDHQFMIYNTPEDLYQLFENGSKKNGIAAAFDETPYIKVFLAKYCSKFTMVEPTFKADGFAFDMEDVWFKKDTNCPDPNNMFSSNSLGLESFWGLFLIAGVASSLALVIYATMFIYEQRHLLMNSDIEPSIWRRLMAIFKTFDEKDLNSHTFKKNEAGERSVIDLSSPNTNCPPSPSGFSVHTDSSFVYGEQGVSSPNRNVTQPTDQETVVISAVELTCPNQDSRENLNS</sequence>
<proteinExistence type="inferred from homology"/>
<accession>A0A7J6FYJ7</accession>